<name>A0A1Q5PYA6_9ACTO</name>
<organism evidence="5 6">
    <name type="scientific">Buchananella hordeovulneris</name>
    <dbReference type="NCBI Taxonomy" id="52770"/>
    <lineage>
        <taxon>Bacteria</taxon>
        <taxon>Bacillati</taxon>
        <taxon>Actinomycetota</taxon>
        <taxon>Actinomycetes</taxon>
        <taxon>Actinomycetales</taxon>
        <taxon>Actinomycetaceae</taxon>
        <taxon>Buchananella</taxon>
    </lineage>
</organism>
<dbReference type="AlphaFoldDB" id="A0A1Q5PYA6"/>
<sequence length="344" mass="35566">MLRRSPLSLLPPWLLTIVAMFLVQLASAFTVTLSAQVGPAGAAWLRVTMGAIFILCLARPPLRSLTAQQWPVVLALGVTTACMTGGFVAALSRISLGTTVAIAFLGPLVVAVFLSRSWRLAIWPGVALVGVLLLTRPWEGQVNLLGVAFASLSALGWAGYIIFTHKVGKSVSGLGGLALMLPLAALCLAVPGIPSAWGNITWPALGLAALLGLLTPGLAYILELSALRRMTPTAFGTLTALEPAFGLLLGFLILDQALATPQIVGIALVVLAGVASQIHADRQPFPKFEASAAEAVVPQSATAAAQAPSTPTEPSRQQTGTLVHLEPVVQADPPQARAPRGAAA</sequence>
<keyword evidence="3" id="KW-0472">Membrane</keyword>
<dbReference type="PANTHER" id="PTHR22911:SF37">
    <property type="entry name" value="THREONINE_HOMOSERINE EXPORTER RHTA"/>
    <property type="match status" value="1"/>
</dbReference>
<dbReference type="SUPFAM" id="SSF103481">
    <property type="entry name" value="Multidrug resistance efflux transporter EmrE"/>
    <property type="match status" value="2"/>
</dbReference>
<gene>
    <name evidence="5" type="ORF">BSZ40_00215</name>
</gene>
<keyword evidence="3" id="KW-1133">Transmembrane helix</keyword>
<comment type="similarity">
    <text evidence="1">Belongs to the EamA transporter family.</text>
</comment>
<evidence type="ECO:0000256" key="3">
    <source>
        <dbReference type="SAM" id="Phobius"/>
    </source>
</evidence>
<reference evidence="6" key="1">
    <citation type="submission" date="2016-12" db="EMBL/GenBank/DDBJ databases">
        <authorList>
            <person name="Meng X."/>
        </authorList>
    </citation>
    <scope>NUCLEOTIDE SEQUENCE [LARGE SCALE GENOMIC DNA]</scope>
    <source>
        <strain evidence="6">DSM 20732</strain>
    </source>
</reference>
<keyword evidence="3" id="KW-0812">Transmembrane</keyword>
<feature type="transmembrane region" description="Helical" evidence="3">
    <location>
        <begin position="144"/>
        <end position="163"/>
    </location>
</feature>
<feature type="compositionally biased region" description="Low complexity" evidence="2">
    <location>
        <begin position="300"/>
        <end position="315"/>
    </location>
</feature>
<proteinExistence type="inferred from homology"/>
<dbReference type="PANTHER" id="PTHR22911">
    <property type="entry name" value="ACYL-MALONYL CONDENSING ENZYME-RELATED"/>
    <property type="match status" value="1"/>
</dbReference>
<evidence type="ECO:0000313" key="5">
    <source>
        <dbReference type="EMBL" id="OKL52584.1"/>
    </source>
</evidence>
<feature type="transmembrane region" description="Helical" evidence="3">
    <location>
        <begin position="234"/>
        <end position="253"/>
    </location>
</feature>
<feature type="transmembrane region" description="Helical" evidence="3">
    <location>
        <begin position="175"/>
        <end position="194"/>
    </location>
</feature>
<feature type="region of interest" description="Disordered" evidence="2">
    <location>
        <begin position="300"/>
        <end position="344"/>
    </location>
</feature>
<dbReference type="RefSeq" id="WP_073822093.1">
    <property type="nucleotide sequence ID" value="NZ_JAUNKL010000017.1"/>
</dbReference>
<evidence type="ECO:0000256" key="1">
    <source>
        <dbReference type="ARBA" id="ARBA00007362"/>
    </source>
</evidence>
<dbReference type="InParanoid" id="A0A1Q5PYA6"/>
<accession>A0A1Q5PYA6</accession>
<evidence type="ECO:0000259" key="4">
    <source>
        <dbReference type="Pfam" id="PF00892"/>
    </source>
</evidence>
<keyword evidence="6" id="KW-1185">Reference proteome</keyword>
<feature type="transmembrane region" description="Helical" evidence="3">
    <location>
        <begin position="200"/>
        <end position="222"/>
    </location>
</feature>
<dbReference type="GO" id="GO:0015565">
    <property type="term" value="F:threonine efflux transmembrane transporter activity"/>
    <property type="evidence" value="ECO:0007669"/>
    <property type="project" value="TreeGrafter"/>
</dbReference>
<feature type="transmembrane region" description="Helical" evidence="3">
    <location>
        <begin position="38"/>
        <end position="58"/>
    </location>
</feature>
<dbReference type="InterPro" id="IPR000620">
    <property type="entry name" value="EamA_dom"/>
</dbReference>
<feature type="transmembrane region" description="Helical" evidence="3">
    <location>
        <begin position="70"/>
        <end position="88"/>
    </location>
</feature>
<dbReference type="EMBL" id="MQVS01000001">
    <property type="protein sequence ID" value="OKL52584.1"/>
    <property type="molecule type" value="Genomic_DNA"/>
</dbReference>
<feature type="transmembrane region" description="Helical" evidence="3">
    <location>
        <begin position="94"/>
        <end position="114"/>
    </location>
</feature>
<protein>
    <recommendedName>
        <fullName evidence="4">EamA domain-containing protein</fullName>
    </recommendedName>
</protein>
<feature type="transmembrane region" description="Helical" evidence="3">
    <location>
        <begin position="121"/>
        <end position="138"/>
    </location>
</feature>
<dbReference type="InterPro" id="IPR037185">
    <property type="entry name" value="EmrE-like"/>
</dbReference>
<dbReference type="Pfam" id="PF00892">
    <property type="entry name" value="EamA"/>
    <property type="match status" value="1"/>
</dbReference>
<feature type="compositionally biased region" description="Low complexity" evidence="2">
    <location>
        <begin position="327"/>
        <end position="344"/>
    </location>
</feature>
<evidence type="ECO:0000256" key="2">
    <source>
        <dbReference type="SAM" id="MobiDB-lite"/>
    </source>
</evidence>
<evidence type="ECO:0000313" key="6">
    <source>
        <dbReference type="Proteomes" id="UP000185612"/>
    </source>
</evidence>
<dbReference type="STRING" id="52770.BSZ40_00215"/>
<feature type="transmembrane region" description="Helical" evidence="3">
    <location>
        <begin position="259"/>
        <end position="278"/>
    </location>
</feature>
<feature type="domain" description="EamA" evidence="4">
    <location>
        <begin position="145"/>
        <end position="272"/>
    </location>
</feature>
<comment type="caution">
    <text evidence="5">The sequence shown here is derived from an EMBL/GenBank/DDBJ whole genome shotgun (WGS) entry which is preliminary data.</text>
</comment>
<dbReference type="Proteomes" id="UP000185612">
    <property type="component" value="Unassembled WGS sequence"/>
</dbReference>
<dbReference type="GO" id="GO:0005886">
    <property type="term" value="C:plasma membrane"/>
    <property type="evidence" value="ECO:0007669"/>
    <property type="project" value="TreeGrafter"/>
</dbReference>